<dbReference type="AlphaFoldDB" id="A0A1E3KZT8"/>
<feature type="transmembrane region" description="Helical" evidence="8">
    <location>
        <begin position="151"/>
        <end position="171"/>
    </location>
</feature>
<keyword evidence="11" id="KW-1185">Reference proteome</keyword>
<dbReference type="NCBIfam" id="NF005997">
    <property type="entry name" value="PRK08124.1"/>
    <property type="match status" value="1"/>
</dbReference>
<evidence type="ECO:0000256" key="6">
    <source>
        <dbReference type="ARBA" id="ARBA00022989"/>
    </source>
</evidence>
<dbReference type="Pfam" id="PF01618">
    <property type="entry name" value="MotA_ExbB"/>
    <property type="match status" value="1"/>
</dbReference>
<keyword evidence="3" id="KW-0813">Transport</keyword>
<reference evidence="10 11" key="1">
    <citation type="submission" date="2016-08" db="EMBL/GenBank/DDBJ databases">
        <title>Genome sequencing of Paenibacillus sp. TI45-13ar, isolated from Korean traditional nuruk.</title>
        <authorList>
            <person name="Kim S.-J."/>
        </authorList>
    </citation>
    <scope>NUCLEOTIDE SEQUENCE [LARGE SCALE GENOMIC DNA]</scope>
    <source>
        <strain evidence="10 11">TI45-13ar</strain>
    </source>
</reference>
<evidence type="ECO:0000256" key="4">
    <source>
        <dbReference type="ARBA" id="ARBA00022475"/>
    </source>
</evidence>
<dbReference type="EMBL" id="MDER01000069">
    <property type="protein sequence ID" value="ODP27059.1"/>
    <property type="molecule type" value="Genomic_DNA"/>
</dbReference>
<keyword evidence="4" id="KW-1003">Cell membrane</keyword>
<feature type="transmembrane region" description="Helical" evidence="8">
    <location>
        <begin position="7"/>
        <end position="28"/>
    </location>
</feature>
<keyword evidence="6 8" id="KW-1133">Transmembrane helix</keyword>
<dbReference type="PROSITE" id="PS01307">
    <property type="entry name" value="MOTA"/>
    <property type="match status" value="1"/>
</dbReference>
<protein>
    <submittedName>
        <fullName evidence="10">Motility protein</fullName>
    </submittedName>
</protein>
<evidence type="ECO:0000256" key="5">
    <source>
        <dbReference type="ARBA" id="ARBA00022692"/>
    </source>
</evidence>
<gene>
    <name evidence="10" type="ORF">PTI45_03573</name>
</gene>
<dbReference type="PANTHER" id="PTHR30433">
    <property type="entry name" value="CHEMOTAXIS PROTEIN MOTA"/>
    <property type="match status" value="1"/>
</dbReference>
<evidence type="ECO:0000313" key="10">
    <source>
        <dbReference type="EMBL" id="ODP27059.1"/>
    </source>
</evidence>
<evidence type="ECO:0000259" key="9">
    <source>
        <dbReference type="Pfam" id="PF01618"/>
    </source>
</evidence>
<dbReference type="PATRIC" id="fig|1886670.3.peg.3604"/>
<dbReference type="GO" id="GO:0071978">
    <property type="term" value="P:bacterial-type flagellum-dependent swarming motility"/>
    <property type="evidence" value="ECO:0007669"/>
    <property type="project" value="InterPro"/>
</dbReference>
<feature type="domain" description="MotA/TolQ/ExbB proton channel" evidence="9">
    <location>
        <begin position="103"/>
        <end position="218"/>
    </location>
</feature>
<dbReference type="InterPro" id="IPR047055">
    <property type="entry name" value="MotA-like"/>
</dbReference>
<organism evidence="10 11">
    <name type="scientific">Paenibacillus nuruki</name>
    <dbReference type="NCBI Taxonomy" id="1886670"/>
    <lineage>
        <taxon>Bacteria</taxon>
        <taxon>Bacillati</taxon>
        <taxon>Bacillota</taxon>
        <taxon>Bacilli</taxon>
        <taxon>Bacillales</taxon>
        <taxon>Paenibacillaceae</taxon>
        <taxon>Paenibacillus</taxon>
    </lineage>
</organism>
<dbReference type="PANTHER" id="PTHR30433:SF3">
    <property type="entry name" value="MOTILITY PROTEIN A"/>
    <property type="match status" value="1"/>
</dbReference>
<dbReference type="STRING" id="1886670.PTI45_03573"/>
<sequence>MQISTIIGLVLGLGSLIFGMLLKGAPLINLVNNPAAYVIIFVGTAATIFMAFPMNEVKRLGKLFKVVFVQQKLMDKKDLVGMFMEWASITRREGLLALESKVEEIDHPFLRNGMRMIIDGNDQEFVQDVLMEDINATEERHRSGALLFSQAGMYAPTLGVLGAVVGLIAAMADLTDLEKLSHAIAGAFMATLLGIFSGYVLWHPMATKLKRLSKAEVEVKLMMVEGLLSIQSGVSTIAISQKLAVFLTPTENAKMNSEESSSGNVGEAVPSE</sequence>
<dbReference type="GO" id="GO:0006935">
    <property type="term" value="P:chemotaxis"/>
    <property type="evidence" value="ECO:0007669"/>
    <property type="project" value="InterPro"/>
</dbReference>
<evidence type="ECO:0000256" key="7">
    <source>
        <dbReference type="ARBA" id="ARBA00023136"/>
    </source>
</evidence>
<evidence type="ECO:0000256" key="8">
    <source>
        <dbReference type="SAM" id="Phobius"/>
    </source>
</evidence>
<dbReference type="RefSeq" id="WP_069328933.1">
    <property type="nucleotide sequence ID" value="NZ_MDER01000069.1"/>
</dbReference>
<feature type="transmembrane region" description="Helical" evidence="8">
    <location>
        <begin position="34"/>
        <end position="52"/>
    </location>
</feature>
<dbReference type="GO" id="GO:0005886">
    <property type="term" value="C:plasma membrane"/>
    <property type="evidence" value="ECO:0007669"/>
    <property type="project" value="UniProtKB-SubCell"/>
</dbReference>
<name>A0A1E3KZT8_9BACL</name>
<accession>A0A1E3KZT8</accession>
<evidence type="ECO:0000313" key="11">
    <source>
        <dbReference type="Proteomes" id="UP000094578"/>
    </source>
</evidence>
<evidence type="ECO:0000256" key="1">
    <source>
        <dbReference type="ARBA" id="ARBA00004651"/>
    </source>
</evidence>
<dbReference type="Proteomes" id="UP000094578">
    <property type="component" value="Unassembled WGS sequence"/>
</dbReference>
<comment type="subcellular location">
    <subcellularLocation>
        <location evidence="1">Cell membrane</location>
        <topology evidence="1">Multi-pass membrane protein</topology>
    </subcellularLocation>
</comment>
<comment type="similarity">
    <text evidence="2">Belongs to the MotA family.</text>
</comment>
<keyword evidence="7 8" id="KW-0472">Membrane</keyword>
<dbReference type="InterPro" id="IPR000540">
    <property type="entry name" value="Flag_MotA_CS"/>
</dbReference>
<feature type="transmembrane region" description="Helical" evidence="8">
    <location>
        <begin position="183"/>
        <end position="202"/>
    </location>
</feature>
<keyword evidence="5 8" id="KW-0812">Transmembrane</keyword>
<proteinExistence type="inferred from homology"/>
<evidence type="ECO:0000256" key="2">
    <source>
        <dbReference type="ARBA" id="ARBA00008038"/>
    </source>
</evidence>
<dbReference type="InterPro" id="IPR002898">
    <property type="entry name" value="MotA_ExbB_proton_chnl"/>
</dbReference>
<evidence type="ECO:0000256" key="3">
    <source>
        <dbReference type="ARBA" id="ARBA00022448"/>
    </source>
</evidence>
<comment type="caution">
    <text evidence="10">The sequence shown here is derived from an EMBL/GenBank/DDBJ whole genome shotgun (WGS) entry which is preliminary data.</text>
</comment>